<comment type="cofactor">
    <cofactor evidence="1 12 14">
        <name>FMN</name>
        <dbReference type="ChEBI" id="CHEBI:58210"/>
    </cofactor>
</comment>
<protein>
    <recommendedName>
        <fullName evidence="12">tRNA-dihydrouridine synthase</fullName>
        <ecNumber evidence="12">1.3.1.-</ecNumber>
    </recommendedName>
</protein>
<dbReference type="GO" id="GO:0000049">
    <property type="term" value="F:tRNA binding"/>
    <property type="evidence" value="ECO:0007669"/>
    <property type="project" value="UniProtKB-KW"/>
</dbReference>
<dbReference type="PIRSF" id="PIRSF006621">
    <property type="entry name" value="Dus"/>
    <property type="match status" value="1"/>
</dbReference>
<keyword evidence="9 12" id="KW-0560">Oxidoreductase</keyword>
<comment type="catalytic activity">
    <reaction evidence="11">
        <text>a 5,6-dihydrouridine in tRNA + NAD(+) = a uridine in tRNA + NADH + H(+)</text>
        <dbReference type="Rhea" id="RHEA:54452"/>
        <dbReference type="Rhea" id="RHEA-COMP:13339"/>
        <dbReference type="Rhea" id="RHEA-COMP:13887"/>
        <dbReference type="ChEBI" id="CHEBI:15378"/>
        <dbReference type="ChEBI" id="CHEBI:57540"/>
        <dbReference type="ChEBI" id="CHEBI:57945"/>
        <dbReference type="ChEBI" id="CHEBI:65315"/>
        <dbReference type="ChEBI" id="CHEBI:74443"/>
    </reaction>
</comment>
<evidence type="ECO:0000313" key="16">
    <source>
        <dbReference type="EMBL" id="ATX80732.1"/>
    </source>
</evidence>
<dbReference type="GO" id="GO:0050660">
    <property type="term" value="F:flavin adenine dinucleotide binding"/>
    <property type="evidence" value="ECO:0007669"/>
    <property type="project" value="InterPro"/>
</dbReference>
<dbReference type="CDD" id="cd02801">
    <property type="entry name" value="DUS_like_FMN"/>
    <property type="match status" value="1"/>
</dbReference>
<name>A0A2K8L0Y2_MARES</name>
<evidence type="ECO:0000256" key="9">
    <source>
        <dbReference type="ARBA" id="ARBA00023002"/>
    </source>
</evidence>
<evidence type="ECO:0000256" key="6">
    <source>
        <dbReference type="ARBA" id="ARBA00022694"/>
    </source>
</evidence>
<keyword evidence="4 12" id="KW-0285">Flavoprotein</keyword>
<dbReference type="NCBIfam" id="TIGR00737">
    <property type="entry name" value="nifR3_yhdG"/>
    <property type="match status" value="1"/>
</dbReference>
<dbReference type="GO" id="GO:0017150">
    <property type="term" value="F:tRNA dihydrouridine synthase activity"/>
    <property type="evidence" value="ECO:0007669"/>
    <property type="project" value="InterPro"/>
</dbReference>
<feature type="binding site" evidence="14">
    <location>
        <begin position="238"/>
        <end position="239"/>
    </location>
    <ligand>
        <name>FMN</name>
        <dbReference type="ChEBI" id="CHEBI:58210"/>
    </ligand>
</feature>
<keyword evidence="7" id="KW-0521">NADP</keyword>
<dbReference type="Gene3D" id="3.20.20.70">
    <property type="entry name" value="Aldolase class I"/>
    <property type="match status" value="1"/>
</dbReference>
<evidence type="ECO:0000256" key="7">
    <source>
        <dbReference type="ARBA" id="ARBA00022857"/>
    </source>
</evidence>
<dbReference type="InterPro" id="IPR024036">
    <property type="entry name" value="tRNA-dHydroUridine_Synthase_C"/>
</dbReference>
<feature type="binding site" evidence="14">
    <location>
        <position position="183"/>
    </location>
    <ligand>
        <name>FMN</name>
        <dbReference type="ChEBI" id="CHEBI:58210"/>
    </ligand>
</feature>
<keyword evidence="14" id="KW-0547">Nucleotide-binding</keyword>
<evidence type="ECO:0000256" key="13">
    <source>
        <dbReference type="PIRSR" id="PIRSR006621-1"/>
    </source>
</evidence>
<keyword evidence="17" id="KW-1185">Reference proteome</keyword>
<evidence type="ECO:0000313" key="17">
    <source>
        <dbReference type="Proteomes" id="UP000231701"/>
    </source>
</evidence>
<evidence type="ECO:0000256" key="5">
    <source>
        <dbReference type="ARBA" id="ARBA00022643"/>
    </source>
</evidence>
<evidence type="ECO:0000256" key="12">
    <source>
        <dbReference type="PIRNR" id="PIRNR006621"/>
    </source>
</evidence>
<evidence type="ECO:0000256" key="11">
    <source>
        <dbReference type="ARBA" id="ARBA00048802"/>
    </source>
</evidence>
<dbReference type="InterPro" id="IPR001269">
    <property type="entry name" value="DUS_fam"/>
</dbReference>
<evidence type="ECO:0000259" key="15">
    <source>
        <dbReference type="Pfam" id="PF01207"/>
    </source>
</evidence>
<dbReference type="PROSITE" id="PS01136">
    <property type="entry name" value="UPF0034"/>
    <property type="match status" value="1"/>
</dbReference>
<comment type="function">
    <text evidence="2 12">Catalyzes the synthesis of 5,6-dihydrouridine (D), a modified base found in the D-loop of most tRNAs, via the reduction of the C5-C6 double bond in target uridines.</text>
</comment>
<keyword evidence="3" id="KW-0820">tRNA-binding</keyword>
<dbReference type="InterPro" id="IPR013785">
    <property type="entry name" value="Aldolase_TIM"/>
</dbReference>
<evidence type="ECO:0000256" key="1">
    <source>
        <dbReference type="ARBA" id="ARBA00001917"/>
    </source>
</evidence>
<dbReference type="InterPro" id="IPR018517">
    <property type="entry name" value="tRNA_hU_synthase_CS"/>
</dbReference>
<dbReference type="Proteomes" id="UP000231701">
    <property type="component" value="Chromosome"/>
</dbReference>
<dbReference type="EMBL" id="CP018799">
    <property type="protein sequence ID" value="ATX80732.1"/>
    <property type="molecule type" value="Genomic_DNA"/>
</dbReference>
<evidence type="ECO:0000256" key="10">
    <source>
        <dbReference type="ARBA" id="ARBA00048205"/>
    </source>
</evidence>
<keyword evidence="8" id="KW-0694">RNA-binding</keyword>
<dbReference type="OrthoDB" id="5288852at2"/>
<comment type="catalytic activity">
    <reaction evidence="10">
        <text>a 5,6-dihydrouridine in tRNA + NADP(+) = a uridine in tRNA + NADPH + H(+)</text>
        <dbReference type="Rhea" id="RHEA:23624"/>
        <dbReference type="Rhea" id="RHEA-COMP:13339"/>
        <dbReference type="Rhea" id="RHEA-COMP:13887"/>
        <dbReference type="ChEBI" id="CHEBI:15378"/>
        <dbReference type="ChEBI" id="CHEBI:57783"/>
        <dbReference type="ChEBI" id="CHEBI:58349"/>
        <dbReference type="ChEBI" id="CHEBI:65315"/>
        <dbReference type="ChEBI" id="CHEBI:74443"/>
    </reaction>
</comment>
<feature type="binding site" evidence="14">
    <location>
        <position position="84"/>
    </location>
    <ligand>
        <name>FMN</name>
        <dbReference type="ChEBI" id="CHEBI:58210"/>
    </ligand>
</feature>
<evidence type="ECO:0000256" key="14">
    <source>
        <dbReference type="PIRSR" id="PIRSR006621-2"/>
    </source>
</evidence>
<evidence type="ECO:0000256" key="8">
    <source>
        <dbReference type="ARBA" id="ARBA00022884"/>
    </source>
</evidence>
<dbReference type="PANTHER" id="PTHR45846:SF1">
    <property type="entry name" value="TRNA-DIHYDROURIDINE(47) SYNTHASE [NAD(P)(+)]-LIKE"/>
    <property type="match status" value="1"/>
</dbReference>
<organism evidence="16 17">
    <name type="scientific">Mariprofundus aestuarium</name>
    <dbReference type="NCBI Taxonomy" id="1921086"/>
    <lineage>
        <taxon>Bacteria</taxon>
        <taxon>Pseudomonadati</taxon>
        <taxon>Pseudomonadota</taxon>
        <taxon>Candidatius Mariprofundia</taxon>
        <taxon>Mariprofundales</taxon>
        <taxon>Mariprofundaceae</taxon>
        <taxon>Mariprofundus</taxon>
    </lineage>
</organism>
<keyword evidence="6 12" id="KW-0819">tRNA processing</keyword>
<comment type="similarity">
    <text evidence="12">Belongs to the dus family.</text>
</comment>
<dbReference type="AlphaFoldDB" id="A0A2K8L0Y2"/>
<dbReference type="InterPro" id="IPR004652">
    <property type="entry name" value="DusB-like"/>
</dbReference>
<feature type="active site" description="Proton donor" evidence="13">
    <location>
        <position position="114"/>
    </location>
</feature>
<reference evidence="16 17" key="1">
    <citation type="submission" date="2016-12" db="EMBL/GenBank/DDBJ databases">
        <title>Isolation and genomic insights into novel planktonic Zetaproteobacteria from stratified waters of the Chesapeake Bay.</title>
        <authorList>
            <person name="McAllister S.M."/>
            <person name="Kato S."/>
            <person name="Chan C.S."/>
            <person name="Chiu B.K."/>
            <person name="Field E.K."/>
        </authorList>
    </citation>
    <scope>NUCLEOTIDE SEQUENCE [LARGE SCALE GENOMIC DNA]</scope>
    <source>
        <strain evidence="16 17">CP-5</strain>
    </source>
</reference>
<dbReference type="SUPFAM" id="SSF51395">
    <property type="entry name" value="FMN-linked oxidoreductases"/>
    <property type="match status" value="1"/>
</dbReference>
<keyword evidence="5 12" id="KW-0288">FMN</keyword>
<feature type="binding site" evidence="14">
    <location>
        <position position="153"/>
    </location>
    <ligand>
        <name>FMN</name>
        <dbReference type="ChEBI" id="CHEBI:58210"/>
    </ligand>
</feature>
<sequence length="347" mass="37898">MDLQLNADTHLLPGFKLGNFNIDVPLVLAPMAGITDLPFRKICKRFGVGLMVTEMIASRAVDMGRVRTERMAELGPDEHPISIQVAGSDPVFVAEAARWAVGHGADFVDINMGCPVKKICKQSAGSAMLKDEPLVARVLEAVVKAVDVPVTLKIRTGWDESSKNVENIARIAEECGIQLLTVHGRTRAQMFHGHAHWEDIGLAKAACSIPVIGNGDVVDGDSAKEMIRISGCDGVMVGRAVQGNPWVLGEVYAALTGQPKPAAPTALERWQVVYEHMNNLAEHHGVQFASKMARKHVLWYSKGLRGSADFRGHFQVETDWQKMLDVAEAYFMSLDGHEEFEDVVPVA</sequence>
<dbReference type="Pfam" id="PF01207">
    <property type="entry name" value="Dus"/>
    <property type="match status" value="1"/>
</dbReference>
<evidence type="ECO:0000256" key="4">
    <source>
        <dbReference type="ARBA" id="ARBA00022630"/>
    </source>
</evidence>
<dbReference type="InterPro" id="IPR035587">
    <property type="entry name" value="DUS-like_FMN-bd"/>
</dbReference>
<evidence type="ECO:0000256" key="2">
    <source>
        <dbReference type="ARBA" id="ARBA00002790"/>
    </source>
</evidence>
<evidence type="ECO:0000256" key="3">
    <source>
        <dbReference type="ARBA" id="ARBA00022555"/>
    </source>
</evidence>
<dbReference type="PANTHER" id="PTHR45846">
    <property type="entry name" value="TRNA-DIHYDROURIDINE(47) SYNTHASE [NAD(P)(+)]-LIKE"/>
    <property type="match status" value="1"/>
</dbReference>
<feature type="binding site" evidence="14">
    <location>
        <begin position="30"/>
        <end position="32"/>
    </location>
    <ligand>
        <name>FMN</name>
        <dbReference type="ChEBI" id="CHEBI:58210"/>
    </ligand>
</feature>
<gene>
    <name evidence="16" type="ORF">Ga0123461_2331</name>
</gene>
<dbReference type="RefSeq" id="WP_100278467.1">
    <property type="nucleotide sequence ID" value="NZ_CP018799.1"/>
</dbReference>
<proteinExistence type="inferred from homology"/>
<dbReference type="KEGG" id="maes:Ga0123461_2331"/>
<dbReference type="EC" id="1.3.1.-" evidence="12"/>
<accession>A0A2K8L0Y2</accession>
<feature type="domain" description="DUS-like FMN-binding" evidence="15">
    <location>
        <begin position="28"/>
        <end position="327"/>
    </location>
</feature>
<dbReference type="Gene3D" id="1.10.1200.80">
    <property type="entry name" value="Putative flavin oxidoreducatase, domain 2"/>
    <property type="match status" value="1"/>
</dbReference>